<name>A0A9W7GID2_9STRA</name>
<feature type="transmembrane region" description="Helical" evidence="1">
    <location>
        <begin position="1317"/>
        <end position="1335"/>
    </location>
</feature>
<feature type="transmembrane region" description="Helical" evidence="1">
    <location>
        <begin position="1568"/>
        <end position="1588"/>
    </location>
</feature>
<feature type="transmembrane region" description="Helical" evidence="1">
    <location>
        <begin position="1425"/>
        <end position="1442"/>
    </location>
</feature>
<reference evidence="3" key="1">
    <citation type="journal article" date="2023" name="Commun. Biol.">
        <title>Genome analysis of Parmales, the sister group of diatoms, reveals the evolutionary specialization of diatoms from phago-mixotrophs to photoautotrophs.</title>
        <authorList>
            <person name="Ban H."/>
            <person name="Sato S."/>
            <person name="Yoshikawa S."/>
            <person name="Yamada K."/>
            <person name="Nakamura Y."/>
            <person name="Ichinomiya M."/>
            <person name="Sato N."/>
            <person name="Blanc-Mathieu R."/>
            <person name="Endo H."/>
            <person name="Kuwata A."/>
            <person name="Ogata H."/>
        </authorList>
    </citation>
    <scope>NUCLEOTIDE SEQUENCE [LARGE SCALE GENOMIC DNA]</scope>
</reference>
<organism evidence="2 3">
    <name type="scientific">Triparma columacea</name>
    <dbReference type="NCBI Taxonomy" id="722753"/>
    <lineage>
        <taxon>Eukaryota</taxon>
        <taxon>Sar</taxon>
        <taxon>Stramenopiles</taxon>
        <taxon>Ochrophyta</taxon>
        <taxon>Bolidophyceae</taxon>
        <taxon>Parmales</taxon>
        <taxon>Triparmaceae</taxon>
        <taxon>Triparma</taxon>
    </lineage>
</organism>
<feature type="transmembrane region" description="Helical" evidence="1">
    <location>
        <begin position="1533"/>
        <end position="1556"/>
    </location>
</feature>
<evidence type="ECO:0000313" key="3">
    <source>
        <dbReference type="Proteomes" id="UP001165065"/>
    </source>
</evidence>
<evidence type="ECO:0008006" key="4">
    <source>
        <dbReference type="Google" id="ProtNLM"/>
    </source>
</evidence>
<keyword evidence="1" id="KW-1133">Transmembrane helix</keyword>
<comment type="caution">
    <text evidence="2">The sequence shown here is derived from an EMBL/GenBank/DDBJ whole genome shotgun (WGS) entry which is preliminary data.</text>
</comment>
<dbReference type="SUPFAM" id="SSF81383">
    <property type="entry name" value="F-box domain"/>
    <property type="match status" value="1"/>
</dbReference>
<dbReference type="Proteomes" id="UP001165065">
    <property type="component" value="Unassembled WGS sequence"/>
</dbReference>
<sequence>MPGMLHEVLSLESAVAICTFLDPPDVVMWSMVSFGFYDFFNDDEIWKALYFRRWNHHPDMPQKTAVLKKSSTRGAGKTRLDSFCFFKGCFKNAYANPHDLWLTHWTLTLPRDHDGVGRVCVPDIGDQRRCPPPDVEELSSTSASVPNVLDVPKEYHDLQRLCPTCRYHPSYVYSHLHVEKTLDNELKYHDEQADKRQAEGSLSCDPIEQAKMIAFSHTVGVATACLPATASHAQSVYYSLNYSAAKAARFMRLKYQADLKKSDRRINTTLDFYNNIRNATRREAESILKSASTFHRTLPTSQFNSCGTNFLQDLVFVLAHPPEMRGKEEYSADAMLKAQVYNDKMLNAQRRTFFEDFDADPYHPIPPLESLTKGTMSTLGPKAEHGQHSMHVTRLTNPSLTNPISWRAVCSRTDAFSCFPSEGMLGPGQTIHLYFTVRPLGSLMASSAHIVDTERACTDHRGMKRNEYECIYYKEGKLPQKPFEIRYIVAPMTPMLPPGYDPHLSGLMLVDYMWQHAKPWEIKAIKLSAHVNPALSLEEVEDKALMPFEFTTKPEKRFKSFHAKQYVPNTFVAPYLESRKLEHAYFTQQNAAWGQMNDMDDTLTSPWDNDLKGGGNTEGGATGCKNCGKRWGRRQEVLGRNYMLRRYDCEAVAYLNKVERGPMLKANLDEVVDKVTQMCSTAVKEHEKLVNGDAWKNATKSKNEYYKNIEDDKKYNDLVRHVSPMIMYMKEIGEDISSLACDMSKDPKSIARERFRVEKKYPPKNDTSRYSVVCDPQEEGKELPTNPFLNEKDFASAIAFERGMLKEYKDLTKNVSMETMIAEHRRHIWGKRKLIAKRLLLRPRSEPPPAAEMVFFRQKINETREEIRSLATIRAEYDKGSMEKSATKAYALYKMQNAMDHTEMESYAVVYRGVYRMFLKSIKNREQPQINEEEQEVHRKNALLCRAVLEKIGECMDICHARNVEHNKSYIETKTFWQDLSAIRKRVVDKDQNYGPSNLLDTMKTKEQILKDMPIVPVYDLPRCSDNFKGPKPGEVIDPEEPTLALNLAKEGFPTYEARDVVFLLDQPPEKATISTILRMLYACFTSPKSLKGLVTDRFHDCGVVRVRVPQTLVFGLDTGWGRKFGYDTPGNKNANLEGHTELDSLLRGVKKYLRSKLSFSAAYKFVVRRDVDEAVPWLPRSPSEPDCAGFETIQAAEILKNEEYLQDCPDSHMFWKKWDSERRKLPYEERVKIHFNAEFDMTNDELKNQPPLGVGVRSMDSLADLIKAALPDYIQCNFYMPHKVGVSPFVNLFLRMLGNPYSHTHAYTVDKDMLTLLNWIGLMLAVYPIAHLTFMRWTGYLHTVPKDYYVYHTEHELNYINRAECGLAVLFWLGIFWNAGTWWHTKFVKLDDGRLSVVADRSKSSREYSKQGDVQGGDRGDISGFLRFFVFVLCAIMSFSCTGTDNYNNMAVVAITACGLGVLCNVDKIQTGILPWNYSLLTLRHTSSGTCVAWGILLGQIFGGAGGEHILWEVGLFVFAVGRSVDNTLTNMFFLSLLILEALLFYNAAKIALFHNLRNQKLTYSSWWVWVSVTWIWIFTFLLPSLFTNTNFHPVASYVQVIKREAWFNVNYLVQGWKEGGAAGEEGVTLHFLSWPAKA</sequence>
<evidence type="ECO:0000313" key="2">
    <source>
        <dbReference type="EMBL" id="GMI46147.1"/>
    </source>
</evidence>
<dbReference type="OrthoDB" id="206955at2759"/>
<feature type="transmembrane region" description="Helical" evidence="1">
    <location>
        <begin position="1488"/>
        <end position="1513"/>
    </location>
</feature>
<evidence type="ECO:0000256" key="1">
    <source>
        <dbReference type="SAM" id="Phobius"/>
    </source>
</evidence>
<keyword evidence="1" id="KW-0812">Transmembrane</keyword>
<keyword evidence="1" id="KW-0472">Membrane</keyword>
<gene>
    <name evidence="2" type="ORF">TrCOL_g12512</name>
</gene>
<keyword evidence="3" id="KW-1185">Reference proteome</keyword>
<dbReference type="EMBL" id="BRYA01000284">
    <property type="protein sequence ID" value="GMI46147.1"/>
    <property type="molecule type" value="Genomic_DNA"/>
</dbReference>
<accession>A0A9W7GID2</accession>
<dbReference type="InterPro" id="IPR036047">
    <property type="entry name" value="F-box-like_dom_sf"/>
</dbReference>
<proteinExistence type="predicted"/>
<protein>
    <recommendedName>
        <fullName evidence="4">F-box domain-containing protein</fullName>
    </recommendedName>
</protein>